<dbReference type="PANTHER" id="PTHR30560">
    <property type="entry name" value="TRIGGER FACTOR CHAPERONE AND PEPTIDYL-PROLYL CIS/TRANS ISOMERASE"/>
    <property type="match status" value="1"/>
</dbReference>
<dbReference type="NCBIfam" id="TIGR00115">
    <property type="entry name" value="tig"/>
    <property type="match status" value="1"/>
</dbReference>
<dbReference type="PIRSF" id="PIRSF003095">
    <property type="entry name" value="Trigger_factor"/>
    <property type="match status" value="1"/>
</dbReference>
<dbReference type="InterPro" id="IPR008881">
    <property type="entry name" value="Trigger_fac_ribosome-bd_bac"/>
</dbReference>
<evidence type="ECO:0000313" key="17">
    <source>
        <dbReference type="Proteomes" id="UP001500655"/>
    </source>
</evidence>
<dbReference type="InterPro" id="IPR008880">
    <property type="entry name" value="Trigger_fac_C"/>
</dbReference>
<gene>
    <name evidence="11 16" type="primary">tig</name>
    <name evidence="16" type="ORF">GCM10009681_55770</name>
</gene>
<proteinExistence type="inferred from homology"/>
<evidence type="ECO:0000256" key="3">
    <source>
        <dbReference type="ARBA" id="ARBA00013194"/>
    </source>
</evidence>
<evidence type="ECO:0000256" key="8">
    <source>
        <dbReference type="ARBA" id="ARBA00023235"/>
    </source>
</evidence>
<evidence type="ECO:0000256" key="9">
    <source>
        <dbReference type="ARBA" id="ARBA00023306"/>
    </source>
</evidence>
<dbReference type="SUPFAM" id="SSF54534">
    <property type="entry name" value="FKBP-like"/>
    <property type="match status" value="1"/>
</dbReference>
<evidence type="ECO:0000256" key="14">
    <source>
        <dbReference type="SAM" id="MobiDB-lite"/>
    </source>
</evidence>
<protein>
    <recommendedName>
        <fullName evidence="4 11">Trigger factor</fullName>
        <shortName evidence="11">TF</shortName>
        <ecNumber evidence="3 11">5.2.1.8</ecNumber>
    </recommendedName>
    <alternativeName>
        <fullName evidence="10 11">PPIase</fullName>
    </alternativeName>
</protein>
<dbReference type="InterPro" id="IPR027304">
    <property type="entry name" value="Trigger_fact/SurA_dom_sf"/>
</dbReference>
<organism evidence="16 17">
    <name type="scientific">Luedemannella helvata</name>
    <dbReference type="NCBI Taxonomy" id="349315"/>
    <lineage>
        <taxon>Bacteria</taxon>
        <taxon>Bacillati</taxon>
        <taxon>Actinomycetota</taxon>
        <taxon>Actinomycetes</taxon>
        <taxon>Micromonosporales</taxon>
        <taxon>Micromonosporaceae</taxon>
        <taxon>Luedemannella</taxon>
    </lineage>
</organism>
<evidence type="ECO:0000256" key="2">
    <source>
        <dbReference type="ARBA" id="ARBA00005464"/>
    </source>
</evidence>
<evidence type="ECO:0000256" key="5">
    <source>
        <dbReference type="ARBA" id="ARBA00022618"/>
    </source>
</evidence>
<dbReference type="HAMAP" id="MF_00303">
    <property type="entry name" value="Trigger_factor_Tig"/>
    <property type="match status" value="1"/>
</dbReference>
<dbReference type="Proteomes" id="UP001500655">
    <property type="component" value="Unassembled WGS sequence"/>
</dbReference>
<dbReference type="Pfam" id="PF05697">
    <property type="entry name" value="Trigger_N"/>
    <property type="match status" value="1"/>
</dbReference>
<feature type="region of interest" description="Disordered" evidence="14">
    <location>
        <begin position="429"/>
        <end position="450"/>
    </location>
</feature>
<keyword evidence="9 11" id="KW-0131">Cell cycle</keyword>
<dbReference type="Gene3D" id="3.30.70.1050">
    <property type="entry name" value="Trigger factor ribosome-binding domain"/>
    <property type="match status" value="1"/>
</dbReference>
<reference evidence="16 17" key="1">
    <citation type="journal article" date="2019" name="Int. J. Syst. Evol. Microbiol.">
        <title>The Global Catalogue of Microorganisms (GCM) 10K type strain sequencing project: providing services to taxonomists for standard genome sequencing and annotation.</title>
        <authorList>
            <consortium name="The Broad Institute Genomics Platform"/>
            <consortium name="The Broad Institute Genome Sequencing Center for Infectious Disease"/>
            <person name="Wu L."/>
            <person name="Ma J."/>
        </authorList>
    </citation>
    <scope>NUCLEOTIDE SEQUENCE [LARGE SCALE GENOMIC DNA]</scope>
    <source>
        <strain evidence="16 17">JCM 13249</strain>
    </source>
</reference>
<keyword evidence="6 11" id="KW-0697">Rotamase</keyword>
<evidence type="ECO:0000256" key="11">
    <source>
        <dbReference type="HAMAP-Rule" id="MF_00303"/>
    </source>
</evidence>
<comment type="function">
    <text evidence="11">Involved in protein export. Acts as a chaperone by maintaining the newly synthesized protein in an open conformation. Functions as a peptidyl-prolyl cis-trans isomerase.</text>
</comment>
<evidence type="ECO:0000256" key="13">
    <source>
        <dbReference type="RuleBase" id="RU003914"/>
    </source>
</evidence>
<dbReference type="InterPro" id="IPR037041">
    <property type="entry name" value="Trigger_fac_C_sf"/>
</dbReference>
<keyword evidence="5 11" id="KW-0132">Cell division</keyword>
<comment type="domain">
    <text evidence="11">Consists of 3 domains; the N-terminus binds the ribosome, the middle domain has PPIase activity, while the C-terminus has intrinsic chaperone activity on its own.</text>
</comment>
<name>A0ABN2L862_9ACTN</name>
<dbReference type="SUPFAM" id="SSF102735">
    <property type="entry name" value="Trigger factor ribosome-binding domain"/>
    <property type="match status" value="1"/>
</dbReference>
<dbReference type="Gene3D" id="3.10.50.40">
    <property type="match status" value="1"/>
</dbReference>
<evidence type="ECO:0000313" key="16">
    <source>
        <dbReference type="EMBL" id="GAA1777383.1"/>
    </source>
</evidence>
<sequence length="450" mass="48787">MKSTVETLSPTRVRLAIEVPFAELEPSLKKAYRAIAGQVNVPGFRKGRIPDAVIDQRVGRGTVLTEAVQEAIPTQILAAVREHDVKTLGRPDVEITEFGDGEPLKFTAEVDVRPELKLPALETVEITVDKAEVSDEDVDTQLDGLRQRFATLKTVERAAQRGDFVQIDLAATVDGEEVPGGSATNLSHEVGSNQLLPGLDDTLAGMSAGESATFTTQLVGGDYAGRDADVSVTVRTVKERELPPIDDEFASLASEFDTLAELRADLVTRLSRVKRVEQLYAARDKALEALVAAADVPAPEGIVREEVRYRKEAMADQLERIGASLEEYLSSEGKTEEDLDTDLTTAAAEGVRIQLLLDTFADAEDIQVTDDEFGHEIVHRAERAGVAPQQYYDQLVRNGTAGAVYGDVRRSKALALVLEKVTIKDSAGTPMSLDELRGAETDAHSLEHSS</sequence>
<feature type="compositionally biased region" description="Basic and acidic residues" evidence="14">
    <location>
        <begin position="434"/>
        <end position="450"/>
    </location>
</feature>
<accession>A0ABN2L862</accession>
<keyword evidence="17" id="KW-1185">Reference proteome</keyword>
<evidence type="ECO:0000256" key="12">
    <source>
        <dbReference type="PROSITE-ProRule" id="PRU00277"/>
    </source>
</evidence>
<dbReference type="InterPro" id="IPR005215">
    <property type="entry name" value="Trig_fac"/>
</dbReference>
<evidence type="ECO:0000256" key="4">
    <source>
        <dbReference type="ARBA" id="ARBA00016902"/>
    </source>
</evidence>
<dbReference type="EC" id="5.2.1.8" evidence="3 11"/>
<dbReference type="Gene3D" id="1.10.3120.10">
    <property type="entry name" value="Trigger factor, C-terminal domain"/>
    <property type="match status" value="1"/>
</dbReference>
<dbReference type="InterPro" id="IPR036611">
    <property type="entry name" value="Trigger_fac_ribosome-bd_sf"/>
</dbReference>
<keyword evidence="7 11" id="KW-0143">Chaperone</keyword>
<dbReference type="Pfam" id="PF00254">
    <property type="entry name" value="FKBP_C"/>
    <property type="match status" value="1"/>
</dbReference>
<keyword evidence="8 11" id="KW-0413">Isomerase</keyword>
<comment type="caution">
    <text evidence="16">The sequence shown here is derived from an EMBL/GenBank/DDBJ whole genome shotgun (WGS) entry which is preliminary data.</text>
</comment>
<dbReference type="SUPFAM" id="SSF109998">
    <property type="entry name" value="Triger factor/SurA peptide-binding domain-like"/>
    <property type="match status" value="1"/>
</dbReference>
<dbReference type="InterPro" id="IPR001179">
    <property type="entry name" value="PPIase_FKBP_dom"/>
</dbReference>
<dbReference type="Pfam" id="PF05698">
    <property type="entry name" value="Trigger_C"/>
    <property type="match status" value="1"/>
</dbReference>
<evidence type="ECO:0000259" key="15">
    <source>
        <dbReference type="PROSITE" id="PS50059"/>
    </source>
</evidence>
<comment type="catalytic activity">
    <reaction evidence="1 11 12">
        <text>[protein]-peptidylproline (omega=180) = [protein]-peptidylproline (omega=0)</text>
        <dbReference type="Rhea" id="RHEA:16237"/>
        <dbReference type="Rhea" id="RHEA-COMP:10747"/>
        <dbReference type="Rhea" id="RHEA-COMP:10748"/>
        <dbReference type="ChEBI" id="CHEBI:83833"/>
        <dbReference type="ChEBI" id="CHEBI:83834"/>
        <dbReference type="EC" id="5.2.1.8"/>
    </reaction>
</comment>
<feature type="domain" description="PPIase FKBP-type" evidence="15">
    <location>
        <begin position="162"/>
        <end position="215"/>
    </location>
</feature>
<evidence type="ECO:0000256" key="1">
    <source>
        <dbReference type="ARBA" id="ARBA00000971"/>
    </source>
</evidence>
<dbReference type="EMBL" id="BAAALS010000054">
    <property type="protein sequence ID" value="GAA1777383.1"/>
    <property type="molecule type" value="Genomic_DNA"/>
</dbReference>
<dbReference type="PANTHER" id="PTHR30560:SF3">
    <property type="entry name" value="TRIGGER FACTOR-LIKE PROTEIN TIG, CHLOROPLASTIC"/>
    <property type="match status" value="1"/>
</dbReference>
<keyword evidence="11" id="KW-0963">Cytoplasm</keyword>
<evidence type="ECO:0000256" key="10">
    <source>
        <dbReference type="ARBA" id="ARBA00029986"/>
    </source>
</evidence>
<comment type="similarity">
    <text evidence="2 11 13">Belongs to the FKBP-type PPIase family. Tig subfamily.</text>
</comment>
<dbReference type="InterPro" id="IPR046357">
    <property type="entry name" value="PPIase_dom_sf"/>
</dbReference>
<evidence type="ECO:0000256" key="6">
    <source>
        <dbReference type="ARBA" id="ARBA00023110"/>
    </source>
</evidence>
<dbReference type="PROSITE" id="PS50059">
    <property type="entry name" value="FKBP_PPIASE"/>
    <property type="match status" value="1"/>
</dbReference>
<dbReference type="RefSeq" id="WP_344088587.1">
    <property type="nucleotide sequence ID" value="NZ_BAAALS010000054.1"/>
</dbReference>
<evidence type="ECO:0000256" key="7">
    <source>
        <dbReference type="ARBA" id="ARBA00023186"/>
    </source>
</evidence>
<comment type="subcellular location">
    <subcellularLocation>
        <location evidence="11">Cytoplasm</location>
    </subcellularLocation>
    <text evidence="11">About half TF is bound to the ribosome near the polypeptide exit tunnel while the other half is free in the cytoplasm.</text>
</comment>